<feature type="region of interest" description="Disordered" evidence="1">
    <location>
        <begin position="240"/>
        <end position="265"/>
    </location>
</feature>
<protein>
    <submittedName>
        <fullName evidence="3">Phosphatidylethanolamine-binding protein</fullName>
    </submittedName>
</protein>
<name>A0A9P5T8D9_9AGAM</name>
<dbReference type="SUPFAM" id="SSF49777">
    <property type="entry name" value="PEBP-like"/>
    <property type="match status" value="1"/>
</dbReference>
<dbReference type="Gene3D" id="3.90.280.10">
    <property type="entry name" value="PEBP-like"/>
    <property type="match status" value="1"/>
</dbReference>
<sequence length="288" mass="29164">MFLFAATTVALSFLGPLVNAQSTNDTALGISAIEAHFTNAQLVPALLASFSPSALFTVTFSGVGAISPGQNLSVEQVAAAPELTIVPANSSVSLAGNYTLVMADADVVGTNESVGQTRHWLVNGVTLKNGTSSNSSSSSTPLNVSTTGGTAITDYAGPAPAEGSGPHRYVILLLPQPSSFSPPSNLSKPNVGVSVFNLDDYISSSHLGQPIAGMYFDVQQGTTNVTIPATSAVVSSTLKPATPASSTASSSASAAKQSGTKNAANRSENSLVAIPASLIILLASYIYL</sequence>
<evidence type="ECO:0000313" key="4">
    <source>
        <dbReference type="Proteomes" id="UP000759537"/>
    </source>
</evidence>
<keyword evidence="2" id="KW-0732">Signal</keyword>
<dbReference type="AlphaFoldDB" id="A0A9P5T8D9"/>
<evidence type="ECO:0000256" key="2">
    <source>
        <dbReference type="SAM" id="SignalP"/>
    </source>
</evidence>
<dbReference type="InterPro" id="IPR035810">
    <property type="entry name" value="PEBP_euk"/>
</dbReference>
<reference evidence="3" key="2">
    <citation type="journal article" date="2020" name="Nat. Commun.">
        <title>Large-scale genome sequencing of mycorrhizal fungi provides insights into the early evolution of symbiotic traits.</title>
        <authorList>
            <person name="Miyauchi S."/>
            <person name="Kiss E."/>
            <person name="Kuo A."/>
            <person name="Drula E."/>
            <person name="Kohler A."/>
            <person name="Sanchez-Garcia M."/>
            <person name="Morin E."/>
            <person name="Andreopoulos B."/>
            <person name="Barry K.W."/>
            <person name="Bonito G."/>
            <person name="Buee M."/>
            <person name="Carver A."/>
            <person name="Chen C."/>
            <person name="Cichocki N."/>
            <person name="Clum A."/>
            <person name="Culley D."/>
            <person name="Crous P.W."/>
            <person name="Fauchery L."/>
            <person name="Girlanda M."/>
            <person name="Hayes R.D."/>
            <person name="Keri Z."/>
            <person name="LaButti K."/>
            <person name="Lipzen A."/>
            <person name="Lombard V."/>
            <person name="Magnuson J."/>
            <person name="Maillard F."/>
            <person name="Murat C."/>
            <person name="Nolan M."/>
            <person name="Ohm R.A."/>
            <person name="Pangilinan J."/>
            <person name="Pereira M.F."/>
            <person name="Perotto S."/>
            <person name="Peter M."/>
            <person name="Pfister S."/>
            <person name="Riley R."/>
            <person name="Sitrit Y."/>
            <person name="Stielow J.B."/>
            <person name="Szollosi G."/>
            <person name="Zifcakova L."/>
            <person name="Stursova M."/>
            <person name="Spatafora J.W."/>
            <person name="Tedersoo L."/>
            <person name="Vaario L.M."/>
            <person name="Yamada A."/>
            <person name="Yan M."/>
            <person name="Wang P."/>
            <person name="Xu J."/>
            <person name="Bruns T."/>
            <person name="Baldrian P."/>
            <person name="Vilgalys R."/>
            <person name="Dunand C."/>
            <person name="Henrissat B."/>
            <person name="Grigoriev I.V."/>
            <person name="Hibbett D."/>
            <person name="Nagy L.G."/>
            <person name="Martin F.M."/>
        </authorList>
    </citation>
    <scope>NUCLEOTIDE SEQUENCE</scope>
    <source>
        <strain evidence="3">Prilba</strain>
    </source>
</reference>
<dbReference type="CDD" id="cd00866">
    <property type="entry name" value="PEBP_euk"/>
    <property type="match status" value="1"/>
</dbReference>
<accession>A0A9P5T8D9</accession>
<feature type="compositionally biased region" description="Low complexity" evidence="1">
    <location>
        <begin position="240"/>
        <end position="255"/>
    </location>
</feature>
<keyword evidence="4" id="KW-1185">Reference proteome</keyword>
<dbReference type="PANTHER" id="PTHR11362">
    <property type="entry name" value="PHOSPHATIDYLETHANOLAMINE-BINDING PROTEIN"/>
    <property type="match status" value="1"/>
</dbReference>
<feature type="compositionally biased region" description="Polar residues" evidence="1">
    <location>
        <begin position="256"/>
        <end position="265"/>
    </location>
</feature>
<dbReference type="Pfam" id="PF01161">
    <property type="entry name" value="PBP"/>
    <property type="match status" value="1"/>
</dbReference>
<reference evidence="3" key="1">
    <citation type="submission" date="2019-10" db="EMBL/GenBank/DDBJ databases">
        <authorList>
            <consortium name="DOE Joint Genome Institute"/>
            <person name="Kuo A."/>
            <person name="Miyauchi S."/>
            <person name="Kiss E."/>
            <person name="Drula E."/>
            <person name="Kohler A."/>
            <person name="Sanchez-Garcia M."/>
            <person name="Andreopoulos B."/>
            <person name="Barry K.W."/>
            <person name="Bonito G."/>
            <person name="Buee M."/>
            <person name="Carver A."/>
            <person name="Chen C."/>
            <person name="Cichocki N."/>
            <person name="Clum A."/>
            <person name="Culley D."/>
            <person name="Crous P.W."/>
            <person name="Fauchery L."/>
            <person name="Girlanda M."/>
            <person name="Hayes R."/>
            <person name="Keri Z."/>
            <person name="LaButti K."/>
            <person name="Lipzen A."/>
            <person name="Lombard V."/>
            <person name="Magnuson J."/>
            <person name="Maillard F."/>
            <person name="Morin E."/>
            <person name="Murat C."/>
            <person name="Nolan M."/>
            <person name="Ohm R."/>
            <person name="Pangilinan J."/>
            <person name="Pereira M."/>
            <person name="Perotto S."/>
            <person name="Peter M."/>
            <person name="Riley R."/>
            <person name="Sitrit Y."/>
            <person name="Stielow B."/>
            <person name="Szollosi G."/>
            <person name="Zifcakova L."/>
            <person name="Stursova M."/>
            <person name="Spatafora J.W."/>
            <person name="Tedersoo L."/>
            <person name="Vaario L.-M."/>
            <person name="Yamada A."/>
            <person name="Yan M."/>
            <person name="Wang P."/>
            <person name="Xu J."/>
            <person name="Bruns T."/>
            <person name="Baldrian P."/>
            <person name="Vilgalys R."/>
            <person name="Henrissat B."/>
            <person name="Grigoriev I.V."/>
            <person name="Hibbett D."/>
            <person name="Nagy L.G."/>
            <person name="Martin F.M."/>
        </authorList>
    </citation>
    <scope>NUCLEOTIDE SEQUENCE</scope>
    <source>
        <strain evidence="3">Prilba</strain>
    </source>
</reference>
<dbReference type="InterPro" id="IPR036610">
    <property type="entry name" value="PEBP-like_sf"/>
</dbReference>
<proteinExistence type="predicted"/>
<dbReference type="Proteomes" id="UP000759537">
    <property type="component" value="Unassembled WGS sequence"/>
</dbReference>
<evidence type="ECO:0000256" key="1">
    <source>
        <dbReference type="SAM" id="MobiDB-lite"/>
    </source>
</evidence>
<feature type="chain" id="PRO_5040416381" evidence="2">
    <location>
        <begin position="21"/>
        <end position="288"/>
    </location>
</feature>
<gene>
    <name evidence="3" type="ORF">DFH94DRAFT_693316</name>
</gene>
<dbReference type="EMBL" id="WHVB01000010">
    <property type="protein sequence ID" value="KAF8478928.1"/>
    <property type="molecule type" value="Genomic_DNA"/>
</dbReference>
<dbReference type="OrthoDB" id="2506647at2759"/>
<evidence type="ECO:0000313" key="3">
    <source>
        <dbReference type="EMBL" id="KAF8478928.1"/>
    </source>
</evidence>
<organism evidence="3 4">
    <name type="scientific">Russula ochroleuca</name>
    <dbReference type="NCBI Taxonomy" id="152965"/>
    <lineage>
        <taxon>Eukaryota</taxon>
        <taxon>Fungi</taxon>
        <taxon>Dikarya</taxon>
        <taxon>Basidiomycota</taxon>
        <taxon>Agaricomycotina</taxon>
        <taxon>Agaricomycetes</taxon>
        <taxon>Russulales</taxon>
        <taxon>Russulaceae</taxon>
        <taxon>Russula</taxon>
    </lineage>
</organism>
<feature type="signal peptide" evidence="2">
    <location>
        <begin position="1"/>
        <end position="20"/>
    </location>
</feature>
<dbReference type="PANTHER" id="PTHR11362:SF140">
    <property type="entry name" value="PEBP-LIKE PROTEIN"/>
    <property type="match status" value="1"/>
</dbReference>
<dbReference type="InterPro" id="IPR008914">
    <property type="entry name" value="PEBP"/>
</dbReference>
<comment type="caution">
    <text evidence="3">The sequence shown here is derived from an EMBL/GenBank/DDBJ whole genome shotgun (WGS) entry which is preliminary data.</text>
</comment>